<dbReference type="PANTHER" id="PTHR13026:SF0">
    <property type="entry name" value="RIBOSOMAL RNA PROCESSING 1B"/>
    <property type="match status" value="1"/>
</dbReference>
<feature type="region of interest" description="Disordered" evidence="5">
    <location>
        <begin position="1"/>
        <end position="24"/>
    </location>
</feature>
<dbReference type="GeneID" id="17326651"/>
<evidence type="ECO:0000256" key="3">
    <source>
        <dbReference type="ARBA" id="ARBA00022552"/>
    </source>
</evidence>
<dbReference type="OrthoDB" id="2019504at2759"/>
<gene>
    <name evidence="6" type="ORF">CHC_T00006730001</name>
</gene>
<feature type="compositionally biased region" description="Basic residues" evidence="5">
    <location>
        <begin position="332"/>
        <end position="350"/>
    </location>
</feature>
<evidence type="ECO:0000313" key="7">
    <source>
        <dbReference type="Proteomes" id="UP000012073"/>
    </source>
</evidence>
<dbReference type="PANTHER" id="PTHR13026">
    <property type="entry name" value="NNP-1 PROTEIN NOVEL NUCLEAR PROTEIN 1 NOP52"/>
    <property type="match status" value="1"/>
</dbReference>
<dbReference type="EMBL" id="HG001983">
    <property type="protein sequence ID" value="CDF39019.1"/>
    <property type="molecule type" value="Genomic_DNA"/>
</dbReference>
<feature type="region of interest" description="Disordered" evidence="5">
    <location>
        <begin position="321"/>
        <end position="350"/>
    </location>
</feature>
<dbReference type="RefSeq" id="XP_005718924.1">
    <property type="nucleotide sequence ID" value="XM_005718867.1"/>
</dbReference>
<evidence type="ECO:0000256" key="4">
    <source>
        <dbReference type="ARBA" id="ARBA00023242"/>
    </source>
</evidence>
<proteinExistence type="inferred from homology"/>
<keyword evidence="7" id="KW-1185">Reference proteome</keyword>
<dbReference type="KEGG" id="ccp:CHC_T00006730001"/>
<dbReference type="PhylomeDB" id="R7QLR9"/>
<evidence type="ECO:0000313" key="6">
    <source>
        <dbReference type="EMBL" id="CDF39019.1"/>
    </source>
</evidence>
<dbReference type="InterPro" id="IPR010301">
    <property type="entry name" value="RRP1"/>
</dbReference>
<dbReference type="STRING" id="2769.R7QLR9"/>
<dbReference type="Gramene" id="CDF39019">
    <property type="protein sequence ID" value="CDF39019"/>
    <property type="gene ID" value="CHC_T00006730001"/>
</dbReference>
<organism evidence="6 7">
    <name type="scientific">Chondrus crispus</name>
    <name type="common">Carrageen Irish moss</name>
    <name type="synonym">Polymorpha crispa</name>
    <dbReference type="NCBI Taxonomy" id="2769"/>
    <lineage>
        <taxon>Eukaryota</taxon>
        <taxon>Rhodophyta</taxon>
        <taxon>Florideophyceae</taxon>
        <taxon>Rhodymeniophycidae</taxon>
        <taxon>Gigartinales</taxon>
        <taxon>Gigartinaceae</taxon>
        <taxon>Chondrus</taxon>
    </lineage>
</organism>
<evidence type="ECO:0000256" key="1">
    <source>
        <dbReference type="ARBA" id="ARBA00004123"/>
    </source>
</evidence>
<comment type="subcellular location">
    <subcellularLocation>
        <location evidence="1">Nucleus</location>
    </subcellularLocation>
</comment>
<protein>
    <submittedName>
        <fullName evidence="6">Uncharacterized protein</fullName>
    </submittedName>
</protein>
<keyword evidence="3" id="KW-0698">rRNA processing</keyword>
<reference evidence="7" key="1">
    <citation type="journal article" date="2013" name="Proc. Natl. Acad. Sci. U.S.A.">
        <title>Genome structure and metabolic features in the red seaweed Chondrus crispus shed light on evolution of the Archaeplastida.</title>
        <authorList>
            <person name="Collen J."/>
            <person name="Porcel B."/>
            <person name="Carre W."/>
            <person name="Ball S.G."/>
            <person name="Chaparro C."/>
            <person name="Tonon T."/>
            <person name="Barbeyron T."/>
            <person name="Michel G."/>
            <person name="Noel B."/>
            <person name="Valentin K."/>
            <person name="Elias M."/>
            <person name="Artiguenave F."/>
            <person name="Arun A."/>
            <person name="Aury J.M."/>
            <person name="Barbosa-Neto J.F."/>
            <person name="Bothwell J.H."/>
            <person name="Bouget F.Y."/>
            <person name="Brillet L."/>
            <person name="Cabello-Hurtado F."/>
            <person name="Capella-Gutierrez S."/>
            <person name="Charrier B."/>
            <person name="Cladiere L."/>
            <person name="Cock J.M."/>
            <person name="Coelho S.M."/>
            <person name="Colleoni C."/>
            <person name="Czjzek M."/>
            <person name="Da Silva C."/>
            <person name="Delage L."/>
            <person name="Denoeud F."/>
            <person name="Deschamps P."/>
            <person name="Dittami S.M."/>
            <person name="Gabaldon T."/>
            <person name="Gachon C.M."/>
            <person name="Groisillier A."/>
            <person name="Herve C."/>
            <person name="Jabbari K."/>
            <person name="Katinka M."/>
            <person name="Kloareg B."/>
            <person name="Kowalczyk N."/>
            <person name="Labadie K."/>
            <person name="Leblanc C."/>
            <person name="Lopez P.J."/>
            <person name="McLachlan D.H."/>
            <person name="Meslet-Cladiere L."/>
            <person name="Moustafa A."/>
            <person name="Nehr Z."/>
            <person name="Nyvall Collen P."/>
            <person name="Panaud O."/>
            <person name="Partensky F."/>
            <person name="Poulain J."/>
            <person name="Rensing S.A."/>
            <person name="Rousvoal S."/>
            <person name="Samson G."/>
            <person name="Symeonidi A."/>
            <person name="Weissenbach J."/>
            <person name="Zambounis A."/>
            <person name="Wincker P."/>
            <person name="Boyen C."/>
        </authorList>
    </citation>
    <scope>NUCLEOTIDE SEQUENCE [LARGE SCALE GENOMIC DNA]</scope>
    <source>
        <strain evidence="7">cv. Stackhouse</strain>
    </source>
</reference>
<dbReference type="AlphaFoldDB" id="R7QLR9"/>
<name>R7QLR9_CHOCR</name>
<dbReference type="OMA" id="SHDINTH"/>
<dbReference type="Pfam" id="PF05997">
    <property type="entry name" value="Nop52"/>
    <property type="match status" value="1"/>
</dbReference>
<dbReference type="Proteomes" id="UP000012073">
    <property type="component" value="Unassembled WGS sequence"/>
</dbReference>
<sequence length="350" mass="39508">MKAQHQIKFGRKRSGTPREKNDAKVARNVDSVDVTGAQVVVGERELKFARALSDTEKEVRDASLESLRTWLSENTQSLADTEIDRLWKALFYCVWMADKRPVITATIASVVDLADIVGTKFLEGLFRCLVREWFGIDKHRVDKYYELINVALVKSTEGLVAADTDEKFLEETAVLLKMLDEAVWSRVPKAGLGVALHVLDVYRDKVMRPVLIRAAKLSGNEVHKVFDSLLEQLYAKMGSSGEHSVAVGNRIQERVFKGLIPFVGDKDVLLTPKDRRDMMMRASKRIFAIAADKKTSDELRKDLYAVRAELKTYVTLYDEAKEAGRSNGKTNGRNKKDKSGRRSKARKADK</sequence>
<comment type="similarity">
    <text evidence="2">Belongs to the RRP1 family.</text>
</comment>
<evidence type="ECO:0000256" key="5">
    <source>
        <dbReference type="SAM" id="MobiDB-lite"/>
    </source>
</evidence>
<keyword evidence="4" id="KW-0539">Nucleus</keyword>
<dbReference type="GO" id="GO:0006364">
    <property type="term" value="P:rRNA processing"/>
    <property type="evidence" value="ECO:0007669"/>
    <property type="project" value="UniProtKB-KW"/>
</dbReference>
<evidence type="ECO:0000256" key="2">
    <source>
        <dbReference type="ARBA" id="ARBA00006374"/>
    </source>
</evidence>
<dbReference type="GO" id="GO:0030688">
    <property type="term" value="C:preribosome, small subunit precursor"/>
    <property type="evidence" value="ECO:0007669"/>
    <property type="project" value="InterPro"/>
</dbReference>
<dbReference type="GO" id="GO:0005634">
    <property type="term" value="C:nucleus"/>
    <property type="evidence" value="ECO:0007669"/>
    <property type="project" value="UniProtKB-SubCell"/>
</dbReference>
<accession>R7QLR9</accession>